<evidence type="ECO:0000313" key="2">
    <source>
        <dbReference type="EMBL" id="GES31248.1"/>
    </source>
</evidence>
<evidence type="ECO:0000256" key="1">
    <source>
        <dbReference type="SAM" id="MobiDB-lite"/>
    </source>
</evidence>
<protein>
    <submittedName>
        <fullName evidence="2">Uncharacterized protein</fullName>
    </submittedName>
</protein>
<organism evidence="2 3">
    <name type="scientific">Streptomyces angustmyceticus</name>
    <dbReference type="NCBI Taxonomy" id="285578"/>
    <lineage>
        <taxon>Bacteria</taxon>
        <taxon>Bacillati</taxon>
        <taxon>Actinomycetota</taxon>
        <taxon>Actinomycetes</taxon>
        <taxon>Kitasatosporales</taxon>
        <taxon>Streptomycetaceae</taxon>
        <taxon>Streptomyces</taxon>
    </lineage>
</organism>
<dbReference type="Proteomes" id="UP000325598">
    <property type="component" value="Unassembled WGS sequence"/>
</dbReference>
<accession>A0A5J4LKR9</accession>
<comment type="caution">
    <text evidence="2">The sequence shown here is derived from an EMBL/GenBank/DDBJ whole genome shotgun (WGS) entry which is preliminary data.</text>
</comment>
<gene>
    <name evidence="2" type="ORF">San01_37350</name>
</gene>
<proteinExistence type="predicted"/>
<name>A0A5J4LKR9_9ACTN</name>
<keyword evidence="3" id="KW-1185">Reference proteome</keyword>
<feature type="region of interest" description="Disordered" evidence="1">
    <location>
        <begin position="124"/>
        <end position="146"/>
    </location>
</feature>
<dbReference type="EMBL" id="BLAG01000010">
    <property type="protein sequence ID" value="GES31248.1"/>
    <property type="molecule type" value="Genomic_DNA"/>
</dbReference>
<evidence type="ECO:0000313" key="3">
    <source>
        <dbReference type="Proteomes" id="UP000325598"/>
    </source>
</evidence>
<feature type="compositionally biased region" description="Basic and acidic residues" evidence="1">
    <location>
        <begin position="136"/>
        <end position="146"/>
    </location>
</feature>
<reference evidence="2 3" key="1">
    <citation type="submission" date="2019-10" db="EMBL/GenBank/DDBJ databases">
        <title>Whole genome shotgun sequence of Streptomyces angustmyceticus NBRC 3934.</title>
        <authorList>
            <person name="Hosoyama A."/>
            <person name="Ichikawa N."/>
            <person name="Kimura A."/>
            <person name="Kitahashi Y."/>
            <person name="Komaki H."/>
            <person name="Uohara A."/>
        </authorList>
    </citation>
    <scope>NUCLEOTIDE SEQUENCE [LARGE SCALE GENOMIC DNA]</scope>
    <source>
        <strain evidence="2 3">NBRC 3934</strain>
    </source>
</reference>
<sequence length="146" mass="15511">MTELPMEPTTSLPPVYWYGLPHGYMPLDLDPPIEKLTALVNDILALPEETRGEAERVLRLYAGVVTALNFHDVQGCAIGVHPDDECGFAQSVLTFSTVSASGVNATLALADLAVAAAQEPDKDAASGASVRHGLPRCRDSQHCRAG</sequence>
<dbReference type="AlphaFoldDB" id="A0A5J4LKR9"/>